<feature type="compositionally biased region" description="Low complexity" evidence="1">
    <location>
        <begin position="110"/>
        <end position="134"/>
    </location>
</feature>
<keyword evidence="2" id="KW-0472">Membrane</keyword>
<proteinExistence type="predicted"/>
<organism evidence="3 4">
    <name type="scientific">Agrocybe pediades</name>
    <dbReference type="NCBI Taxonomy" id="84607"/>
    <lineage>
        <taxon>Eukaryota</taxon>
        <taxon>Fungi</taxon>
        <taxon>Dikarya</taxon>
        <taxon>Basidiomycota</taxon>
        <taxon>Agaricomycotina</taxon>
        <taxon>Agaricomycetes</taxon>
        <taxon>Agaricomycetidae</taxon>
        <taxon>Agaricales</taxon>
        <taxon>Agaricineae</taxon>
        <taxon>Strophariaceae</taxon>
        <taxon>Agrocybe</taxon>
    </lineage>
</organism>
<feature type="compositionally biased region" description="Polar residues" evidence="1">
    <location>
        <begin position="165"/>
        <end position="178"/>
    </location>
</feature>
<comment type="caution">
    <text evidence="3">The sequence shown here is derived from an EMBL/GenBank/DDBJ whole genome shotgun (WGS) entry which is preliminary data.</text>
</comment>
<feature type="transmembrane region" description="Helical" evidence="2">
    <location>
        <begin position="300"/>
        <end position="322"/>
    </location>
</feature>
<accession>A0A8H4QU38</accession>
<dbReference type="Proteomes" id="UP000521872">
    <property type="component" value="Unassembled WGS sequence"/>
</dbReference>
<protein>
    <submittedName>
        <fullName evidence="3">Uncharacterized protein</fullName>
    </submittedName>
</protein>
<feature type="compositionally biased region" description="Polar residues" evidence="1">
    <location>
        <begin position="223"/>
        <end position="243"/>
    </location>
</feature>
<dbReference type="EMBL" id="JAACJL010000031">
    <property type="protein sequence ID" value="KAF4616735.1"/>
    <property type="molecule type" value="Genomic_DNA"/>
</dbReference>
<evidence type="ECO:0000313" key="3">
    <source>
        <dbReference type="EMBL" id="KAF4616735.1"/>
    </source>
</evidence>
<keyword evidence="2" id="KW-1133">Transmembrane helix</keyword>
<feature type="region of interest" description="Disordered" evidence="1">
    <location>
        <begin position="1"/>
        <end position="39"/>
    </location>
</feature>
<keyword evidence="2" id="KW-0812">Transmembrane</keyword>
<keyword evidence="4" id="KW-1185">Reference proteome</keyword>
<name>A0A8H4QU38_9AGAR</name>
<feature type="region of interest" description="Disordered" evidence="1">
    <location>
        <begin position="110"/>
        <end position="273"/>
    </location>
</feature>
<feature type="compositionally biased region" description="Polar residues" evidence="1">
    <location>
        <begin position="146"/>
        <end position="157"/>
    </location>
</feature>
<reference evidence="3 4" key="1">
    <citation type="submission" date="2019-12" db="EMBL/GenBank/DDBJ databases">
        <authorList>
            <person name="Floudas D."/>
            <person name="Bentzer J."/>
            <person name="Ahren D."/>
            <person name="Johansson T."/>
            <person name="Persson P."/>
            <person name="Tunlid A."/>
        </authorList>
    </citation>
    <scope>NUCLEOTIDE SEQUENCE [LARGE SCALE GENOMIC DNA]</scope>
    <source>
        <strain evidence="3 4">CBS 102.39</strain>
    </source>
</reference>
<evidence type="ECO:0000256" key="1">
    <source>
        <dbReference type="SAM" id="MobiDB-lite"/>
    </source>
</evidence>
<sequence>MSFFNTSYKPHIRQEGFNPPNLDNTDSNSPLPSPNNHGFPDMFALPQNYNMGDSQQTTTGTRNKFTPSMDFGEDLASLIEDRQGSSSTSSQYDDHHRYGAGTTHNIFDVSAVPIPHPSSVSSTTTGGLGSQPSSLHSDYPHHPPVFNSTLPALNSSMRYEPLPTPSHQQGSPNMSNPPLSAYHTFSVGGSRHTPSPNMNSHHNDARSRSRSRPPTSGAGAGPSSLSNADSKSPTLANAQNASSIGPARTTRTRRNNSVSGTSPPPYGSMHSRPHAIVIPGSARAQQQQQQGWFVSSQSSYVSFFTSFLVFCFVFVHICAPFLDFERFWHMKAYIFTTMRYFV</sequence>
<feature type="compositionally biased region" description="Polar residues" evidence="1">
    <location>
        <begin position="21"/>
        <end position="36"/>
    </location>
</feature>
<gene>
    <name evidence="3" type="ORF">D9613_008859</name>
</gene>
<dbReference type="AlphaFoldDB" id="A0A8H4QU38"/>
<evidence type="ECO:0000256" key="2">
    <source>
        <dbReference type="SAM" id="Phobius"/>
    </source>
</evidence>
<evidence type="ECO:0000313" key="4">
    <source>
        <dbReference type="Proteomes" id="UP000521872"/>
    </source>
</evidence>